<dbReference type="EMBL" id="FXBB01000014">
    <property type="protein sequence ID" value="SMG30003.1"/>
    <property type="molecule type" value="Genomic_DNA"/>
</dbReference>
<sequence>MTLNEILAFATDKNNFKSIGNYACFCLHYLEFVKKGLQAVIVSRNEHHYRFFQYKDDGTYNVTRPINSLLMLPYETFDLERDAFLKLIRDIKAEDVRQEKNRALINNFIYTCQQSIGAALDGLPANRSNAARKINGDLFENLVRLVLSEIGVDASCGLSSLPVKINGEEAFRMNYQHDLILRSEGQIKAIGSVKTSSKDRLDKIFIDKFLYNRLTDSSTPHFAVFLNDVQRSGREGRYGVSATFLKGHFKGYTVKLNPLDGVYYFDIRPNMVSEDILKDHIKTFDRLIIDDIWRFI</sequence>
<reference evidence="2" key="1">
    <citation type="submission" date="2017-04" db="EMBL/GenBank/DDBJ databases">
        <authorList>
            <person name="Varghese N."/>
            <person name="Submissions S."/>
        </authorList>
    </citation>
    <scope>NUCLEOTIDE SEQUENCE [LARGE SCALE GENOMIC DNA]</scope>
    <source>
        <strain evidence="2">USBA 82</strain>
    </source>
</reference>
<evidence type="ECO:0000313" key="2">
    <source>
        <dbReference type="Proteomes" id="UP000193355"/>
    </source>
</evidence>
<dbReference type="OrthoDB" id="9182160at2"/>
<accession>A0A1X7JP73</accession>
<dbReference type="REBASE" id="241590">
    <property type="entry name" value="Dpe82ORF11454P"/>
</dbReference>
<proteinExistence type="predicted"/>
<evidence type="ECO:0000313" key="1">
    <source>
        <dbReference type="EMBL" id="SMG30003.1"/>
    </source>
</evidence>
<dbReference type="AlphaFoldDB" id="A0A1X7JP73"/>
<dbReference type="Proteomes" id="UP000193355">
    <property type="component" value="Unassembled WGS sequence"/>
</dbReference>
<dbReference type="STRING" id="561720.SAMN06275492_11455"/>
<keyword evidence="2" id="KW-1185">Reference proteome</keyword>
<organism evidence="1 2">
    <name type="scientific">Dethiosulfovibrio salsuginis</name>
    <dbReference type="NCBI Taxonomy" id="561720"/>
    <lineage>
        <taxon>Bacteria</taxon>
        <taxon>Thermotogati</taxon>
        <taxon>Synergistota</taxon>
        <taxon>Synergistia</taxon>
        <taxon>Synergistales</taxon>
        <taxon>Dethiosulfovibrionaceae</taxon>
        <taxon>Dethiosulfovibrio</taxon>
    </lineage>
</organism>
<protein>
    <submittedName>
        <fullName evidence="1">Uncharacterized protein</fullName>
    </submittedName>
</protein>
<dbReference type="RefSeq" id="WP_085544599.1">
    <property type="nucleotide sequence ID" value="NZ_FXBB01000014.1"/>
</dbReference>
<name>A0A1X7JP73_9BACT</name>
<gene>
    <name evidence="1" type="ORF">SAMN06275492_11455</name>
</gene>